<feature type="transmembrane region" description="Helical" evidence="2">
    <location>
        <begin position="265"/>
        <end position="291"/>
    </location>
</feature>
<gene>
    <name evidence="3" type="ORF">HaLaN_09031</name>
</gene>
<name>A0A699Z1P3_HAELA</name>
<keyword evidence="2" id="KW-1133">Transmembrane helix</keyword>
<dbReference type="AlphaFoldDB" id="A0A699Z1P3"/>
<evidence type="ECO:0000313" key="3">
    <source>
        <dbReference type="EMBL" id="GFH13196.1"/>
    </source>
</evidence>
<dbReference type="EMBL" id="BLLF01000586">
    <property type="protein sequence ID" value="GFH13196.1"/>
    <property type="molecule type" value="Genomic_DNA"/>
</dbReference>
<keyword evidence="2" id="KW-0472">Membrane</keyword>
<comment type="caution">
    <text evidence="3">The sequence shown here is derived from an EMBL/GenBank/DDBJ whole genome shotgun (WGS) entry which is preliminary data.</text>
</comment>
<protein>
    <submittedName>
        <fullName evidence="3">Uncharacterized protein</fullName>
    </submittedName>
</protein>
<accession>A0A699Z1P3</accession>
<evidence type="ECO:0000256" key="2">
    <source>
        <dbReference type="SAM" id="Phobius"/>
    </source>
</evidence>
<feature type="compositionally biased region" description="Polar residues" evidence="1">
    <location>
        <begin position="27"/>
        <end position="45"/>
    </location>
</feature>
<proteinExistence type="predicted"/>
<organism evidence="3 4">
    <name type="scientific">Haematococcus lacustris</name>
    <name type="common">Green alga</name>
    <name type="synonym">Haematococcus pluvialis</name>
    <dbReference type="NCBI Taxonomy" id="44745"/>
    <lineage>
        <taxon>Eukaryota</taxon>
        <taxon>Viridiplantae</taxon>
        <taxon>Chlorophyta</taxon>
        <taxon>core chlorophytes</taxon>
        <taxon>Chlorophyceae</taxon>
        <taxon>CS clade</taxon>
        <taxon>Chlamydomonadales</taxon>
        <taxon>Haematococcaceae</taxon>
        <taxon>Haematococcus</taxon>
    </lineage>
</organism>
<feature type="region of interest" description="Disordered" evidence="1">
    <location>
        <begin position="1"/>
        <end position="61"/>
    </location>
</feature>
<keyword evidence="2" id="KW-0812">Transmembrane</keyword>
<feature type="transmembrane region" description="Helical" evidence="2">
    <location>
        <begin position="222"/>
        <end position="245"/>
    </location>
</feature>
<evidence type="ECO:0000313" key="4">
    <source>
        <dbReference type="Proteomes" id="UP000485058"/>
    </source>
</evidence>
<reference evidence="3 4" key="1">
    <citation type="submission" date="2020-02" db="EMBL/GenBank/DDBJ databases">
        <title>Draft genome sequence of Haematococcus lacustris strain NIES-144.</title>
        <authorList>
            <person name="Morimoto D."/>
            <person name="Nakagawa S."/>
            <person name="Yoshida T."/>
            <person name="Sawayama S."/>
        </authorList>
    </citation>
    <scope>NUCLEOTIDE SEQUENCE [LARGE SCALE GENOMIC DNA]</scope>
    <source>
        <strain evidence="3 4">NIES-144</strain>
    </source>
</reference>
<evidence type="ECO:0000256" key="1">
    <source>
        <dbReference type="SAM" id="MobiDB-lite"/>
    </source>
</evidence>
<feature type="transmembrane region" description="Helical" evidence="2">
    <location>
        <begin position="303"/>
        <end position="321"/>
    </location>
</feature>
<dbReference type="Proteomes" id="UP000485058">
    <property type="component" value="Unassembled WGS sequence"/>
</dbReference>
<sequence length="323" mass="34113">MAAVMLKSLGSTGPLVAGPARQVRTRVATTKQELGTPSDSDSRSSAPGLEEQYIGFPKNDYAPRAGRKGRVIVDDARKYPTRDALVGGWAGGEAGLWQLREQIKAEESTLTDANVIAPKSPVRQPVKSKWQSVKPVSSAGKDAIYVGFGKDELELRKSGMQGRVIYDEAYKYPDREDIGFFKGVIGGFAGGEPVLKDFAETGELKLRKPGQPGPIKKQFSPLILAFLIIFAAAGGGVLLTTAFDLGDAGVQQILQAPTDETTRSLLLVAVALIGTSAAVGGLRALFVALQAKLSQGAEGASRLVVQAAFFVAVLLVARSILSS</sequence>
<keyword evidence="4" id="KW-1185">Reference proteome</keyword>